<keyword evidence="13 32" id="KW-0165">Cleavage on pair of basic residues</keyword>
<dbReference type="GO" id="GO:1903908">
    <property type="term" value="P:positive regulation of plasma membrane raft polarization"/>
    <property type="evidence" value="ECO:0007669"/>
    <property type="project" value="UniProtKB-UniRule"/>
</dbReference>
<evidence type="ECO:0000256" key="18">
    <source>
        <dbReference type="ARBA" id="ARBA00022844"/>
    </source>
</evidence>
<feature type="chain" id="PRO_5023276901" description="Transmembrane protein gp41" evidence="32">
    <location>
        <begin position="496"/>
        <end position="847"/>
    </location>
</feature>
<keyword evidence="12 32" id="KW-1162">Viral penetration into host cytoplasm</keyword>
<dbReference type="GO" id="GO:0019082">
    <property type="term" value="P:viral protein processing"/>
    <property type="evidence" value="ECO:0007669"/>
    <property type="project" value="UniProtKB-UniRule"/>
</dbReference>
<dbReference type="GO" id="GO:0052031">
    <property type="term" value="P:symbiont-mediated perturbation of host defense response"/>
    <property type="evidence" value="ECO:0007669"/>
    <property type="project" value="UniProtKB-UniRule"/>
</dbReference>
<keyword evidence="24 32" id="KW-0175">Coiled coil</keyword>
<evidence type="ECO:0000256" key="20">
    <source>
        <dbReference type="ARBA" id="ARBA00022879"/>
    </source>
</evidence>
<gene>
    <name evidence="32 37" type="primary">env</name>
</gene>
<comment type="domain">
    <text evidence="32">Some of the most genetically diverse regions of the viral genome are present in Env. They are called variable regions 1 through 5 (V1 through V5). Coreceptor usage of gp120 is determined mainly by the primary structure of the third variable region (V3) in the outer domain of gp120. The sequence of V3 determines which coreceptor, CCR5 and/or CXCR4 (corresponding to R5/macrophage, X4/T cell and R5X4/T cell and macrophage tropism), is used to trigger the fusion potential of the Env complex, and hence which cells the virus can infect. Binding to CCR5 involves a region adjacent in addition to V3.</text>
</comment>
<feature type="disulfide bond" evidence="32">
    <location>
        <begin position="53"/>
        <end position="73"/>
    </location>
</feature>
<protein>
    <recommendedName>
        <fullName evidence="32">Envelope glycoprotein gp160</fullName>
    </recommendedName>
    <alternativeName>
        <fullName evidence="32">Env polyprotein</fullName>
    </alternativeName>
    <component>
        <recommendedName>
            <fullName evidence="32">Surface protein gp120</fullName>
            <shortName evidence="32">SU</shortName>
        </recommendedName>
        <alternativeName>
            <fullName evidence="32">Glycoprotein 120</fullName>
            <shortName evidence="32">gp120</shortName>
        </alternativeName>
    </component>
    <component>
        <recommendedName>
            <fullName evidence="32">Transmembrane protein gp41</fullName>
            <shortName evidence="32">TM</shortName>
        </recommendedName>
        <alternativeName>
            <fullName evidence="32">Glycoprotein 41</fullName>
            <shortName evidence="32">gp41</shortName>
        </alternativeName>
    </component>
</protein>
<comment type="PTM">
    <text evidence="32">Specific enzymatic cleavages in vivo yield mature proteins. Envelope glycoproteins are synthesized as a inactive precursor that is heavily N-glycosylated and processed likely by host cell furin in the Golgi to yield the mature SU and TM proteins. The cleavage site between SU and TM requires the minimal sequence [KR]-X-[KR]-R. About 2 of the 9 disulfide bonds of gp41 are reduced by P4HB/PDI, following binding to CD4 receptor.</text>
</comment>
<comment type="subcellular location">
    <molecule>Transmembrane protein gp41</molecule>
    <subcellularLocation>
        <location evidence="32">Virion membrane</location>
        <topology evidence="32">Single-pass type I membrane protein</topology>
    </subcellularLocation>
    <subcellularLocation>
        <location evidence="32">Host cell membrane</location>
        <topology evidence="32">Single-pass type I membrane protein</topology>
    </subcellularLocation>
    <subcellularLocation>
        <location evidence="32">Host endosome membrane</location>
        <topology evidence="32">Single-pass type I membrane protein</topology>
    </subcellularLocation>
    <text evidence="32">It is probably concentrated at the site of budding and incorporated into the virions possibly by contacts between the cytoplasmic tail of Env and the N-terminus of Gag.</text>
</comment>
<evidence type="ECO:0000256" key="33">
    <source>
        <dbReference type="RuleBase" id="RU363095"/>
    </source>
</evidence>
<keyword evidence="25 32" id="KW-0472">Membrane</keyword>
<keyword evidence="10 32" id="KW-1165">Clathrin-mediated endocytosis of virus by host</keyword>
<feature type="domain" description="Human immunodeficiency virus 1 envelope glycoprotein Gp120" evidence="35">
    <location>
        <begin position="137"/>
        <end position="495"/>
    </location>
</feature>
<dbReference type="Gene3D" id="1.20.5.490">
    <property type="entry name" value="Single helix bin"/>
    <property type="match status" value="1"/>
</dbReference>
<evidence type="ECO:0000256" key="23">
    <source>
        <dbReference type="ARBA" id="ARBA00023046"/>
    </source>
</evidence>
<dbReference type="SUPFAM" id="SSF58069">
    <property type="entry name" value="Virus ectodomain"/>
    <property type="match status" value="1"/>
</dbReference>
<feature type="domain" description="Retroviral envelope protein GP41-like" evidence="36">
    <location>
        <begin position="514"/>
        <end position="705"/>
    </location>
</feature>
<dbReference type="Gene3D" id="2.170.40.20">
    <property type="entry name" value="Human immunodeficiency virus 1, Gp160, envelope glycoprotein"/>
    <property type="match status" value="2"/>
</dbReference>
<evidence type="ECO:0000256" key="13">
    <source>
        <dbReference type="ARBA" id="ARBA00022685"/>
    </source>
</evidence>
<keyword evidence="16 32" id="KW-0732">Signal</keyword>
<evidence type="ECO:0000256" key="11">
    <source>
        <dbReference type="ARBA" id="ARBA00022581"/>
    </source>
</evidence>
<dbReference type="GO" id="GO:0039654">
    <property type="term" value="P:fusion of virus membrane with host endosome membrane"/>
    <property type="evidence" value="ECO:0007669"/>
    <property type="project" value="UniProtKB-UniRule"/>
</dbReference>
<keyword evidence="31 32" id="KW-1160">Virus entry into host cell</keyword>
<evidence type="ECO:0000256" key="3">
    <source>
        <dbReference type="ARBA" id="ARBA00004505"/>
    </source>
</evidence>
<dbReference type="InterPro" id="IPR000777">
    <property type="entry name" value="HIV1_Gp120"/>
</dbReference>
<keyword evidence="28 32" id="KW-0325">Glycoprotein</keyword>
<keyword evidence="9 32" id="KW-1032">Host cell membrane</keyword>
<evidence type="ECO:0000256" key="25">
    <source>
        <dbReference type="ARBA" id="ARBA00023136"/>
    </source>
</evidence>
<evidence type="ECO:0000256" key="15">
    <source>
        <dbReference type="ARBA" id="ARBA00022703"/>
    </source>
</evidence>
<comment type="domain">
    <text evidence="32">The CD4-binding region is targeted by the antibody b12.</text>
</comment>
<organism evidence="37">
    <name type="scientific">Human immunodeficiency virus type 1</name>
    <name type="common">HIV-1</name>
    <dbReference type="NCBI Taxonomy" id="11676"/>
    <lineage>
        <taxon>Viruses</taxon>
        <taxon>Riboviria</taxon>
        <taxon>Pararnavirae</taxon>
        <taxon>Artverviricota</taxon>
        <taxon>Revtraviricetes</taxon>
        <taxon>Ortervirales</taxon>
        <taxon>Retroviridae</taxon>
        <taxon>Orthoretrovirinae</taxon>
        <taxon>Lentivirus</taxon>
        <taxon>Lentivirus humimdef1</taxon>
    </lineage>
</organism>
<organismHost>
    <name type="scientific">Homo sapiens</name>
    <name type="common">Human</name>
    <dbReference type="NCBI Taxonomy" id="9606"/>
</organismHost>
<evidence type="ECO:0000256" key="7">
    <source>
        <dbReference type="ARBA" id="ARBA00022506"/>
    </source>
</evidence>
<dbReference type="GO" id="GO:0055036">
    <property type="term" value="C:virion membrane"/>
    <property type="evidence" value="ECO:0007669"/>
    <property type="project" value="UniProtKB-SubCell"/>
</dbReference>
<evidence type="ECO:0000256" key="1">
    <source>
        <dbReference type="ARBA" id="ARBA00004402"/>
    </source>
</evidence>
<dbReference type="GO" id="GO:0075512">
    <property type="term" value="P:clathrin-dependent endocytosis of virus by host cell"/>
    <property type="evidence" value="ECO:0007669"/>
    <property type="project" value="UniProtKB-UniRule"/>
</dbReference>
<feature type="transmembrane region" description="Helical" evidence="33">
    <location>
        <begin position="662"/>
        <end position="689"/>
    </location>
</feature>
<accession>A3FAT7</accession>
<feature type="disulfide bond" evidence="32">
    <location>
        <begin position="222"/>
        <end position="251"/>
    </location>
</feature>
<comment type="function">
    <text evidence="32">Envelope glycoprotein gp160: Oligomerizes in the host endoplasmic reticulum into predominantly trimers. In a second time, gp160 transits in the host Golgi, where glycosylation is completed. The precursor is then proteolytically cleaved in the trans-Golgi and thereby activated by cellular furin or furin-like proteases to produce gp120 and gp41.</text>
</comment>
<evidence type="ECO:0000256" key="34">
    <source>
        <dbReference type="SAM" id="MobiDB-lite"/>
    </source>
</evidence>
<evidence type="ECO:0000256" key="17">
    <source>
        <dbReference type="ARBA" id="ARBA00022804"/>
    </source>
</evidence>
<name>A3FAT7_HV1</name>
<keyword evidence="15 32" id="KW-0053">Apoptosis</keyword>
<comment type="subunit">
    <text evidence="32">The mature envelope protein (Env) consists of a homotrimer of non-covalently associated gp120-gp41 heterodimers. The resulting complex protrudes from the virus surface as a spike. There seems to be as few as 10 spikes on the average virion. Surface protein gp120 interacts with host CD4, CCR5 and CXCR4. Gp120 also interacts with the C-type lectins CD209/DC-SIGN and CLEC4M/DC-SIGNR (collectively referred to as DC-SIGN(R)). Gp120 and gp41 interact with GalCer. Gp120 interacts with host ITGA4/ITGB7 complex; on CD4+ T-cells, this interaction results in rapid activation of integrin ITGAL/LFA-1, which facilitates efficient cell-to-cell spreading of HIV-1. Gp120 interacts with cell-associated heparan sulfate; this interaction increases virus infectivity on permissive cells and may be involved in infection of CD4- cells.</text>
</comment>
<dbReference type="CDD" id="cd09909">
    <property type="entry name" value="HIV-1-like_HR1-HR2"/>
    <property type="match status" value="1"/>
</dbReference>
<dbReference type="Gene3D" id="1.10.287.210">
    <property type="match status" value="1"/>
</dbReference>
<feature type="compositionally biased region" description="Basic and acidic residues" evidence="34">
    <location>
        <begin position="707"/>
        <end position="716"/>
    </location>
</feature>
<dbReference type="GO" id="GO:0016020">
    <property type="term" value="C:membrane"/>
    <property type="evidence" value="ECO:0007669"/>
    <property type="project" value="UniProtKB-UniRule"/>
</dbReference>
<keyword evidence="19 32" id="KW-1043">Host membrane</keyword>
<comment type="caution">
    <text evidence="32 33">Lacks conserved residue(s) required for the propagation of feature annotation.</text>
</comment>
<dbReference type="InterPro" id="IPR000328">
    <property type="entry name" value="GP41-like"/>
</dbReference>
<feature type="lipid moiety-binding region" description="S-palmitoyl cysteine; by host" evidence="32">
    <location>
        <position position="748"/>
    </location>
</feature>
<evidence type="ECO:0000256" key="12">
    <source>
        <dbReference type="ARBA" id="ARBA00022595"/>
    </source>
</evidence>
<comment type="PTM">
    <text evidence="32">Highly glycosylated by host. The high number of glycan on the protein is reffered to as 'glycan shield' because it contributes to hide protein sequence from adaptive immune system.</text>
</comment>
<feature type="site" description="Cleavage; by host furin" evidence="32">
    <location>
        <begin position="495"/>
        <end position="496"/>
    </location>
</feature>
<evidence type="ECO:0000259" key="36">
    <source>
        <dbReference type="Pfam" id="PF00517"/>
    </source>
</evidence>
<evidence type="ECO:0000256" key="30">
    <source>
        <dbReference type="ARBA" id="ARBA00023288"/>
    </source>
</evidence>
<comment type="function">
    <text evidence="32">Surface protein gp120: Attaches the virus to the host lymphoid cell by binding to the primary receptor CD4. This interaction induces a structural rearrangement creating a high affinity binding site for a chemokine coreceptor like CXCR4 and/or CCR5. Acts as a ligand for CD209/DC-SIGN and CLEC4M/DC-SIGNR, which are respectively found on dendritic cells (DCs), and on endothelial cells of liver sinusoids and lymph node sinuses. These interactions allow capture of viral particles at mucosal surfaces by these cells and subsequent transmission to permissive cells. HIV subverts the migration properties of dendritic cells to gain access to CD4+ T-cells in lymph nodes. Virus transmission to permissive T-cells occurs either in trans (without DCs infection, through viral capture and transmission), or in cis (following DCs productive infection, through the usual CD4-gp120 interaction), thereby inducing a robust infection. In trans infection, bound virions remain infectious over days and it is proposed that they are not degraded, but protected in non-lysosomal acidic organelles within the DCs close to the cell membrane thus contributing to the viral infectious potential during DCs' migration from the periphery to the lymphoid tissues. On arrival at lymphoid tissues, intact virions recycle back to DCs' cell surface allowing virus transmission to CD4+ T-cells.</text>
</comment>
<comment type="function">
    <text evidence="32">Transmembrane protein gp41: Acts as a class I viral fusion protein. Under the current model, the protein has at least 3 conformational states: pre-fusion native state, pre-hairpin intermediate state, and post-fusion hairpin state. During fusion of viral and target intracellular membranes, the coiled coil regions (heptad repeats) assume a trimer-of-hairpins structure, positioning the fusion peptide in close proximity to the C-terminal region of the ectodomain. The formation of this structure appears to drive apposition and subsequent fusion of viral and target cell membranes. Complete fusion occurs in host cell endosomes and is dynamin-dependent, however some lipid transfer might occur at the plasma membrane. The virus undergoes clathrin-dependent internalization long before endosomal fusion, thus minimizing the surface exposure of conserved viral epitopes during fusion and reducing the efficacy of inhibitors targeting these epitopes. Membranes fusion leads to delivery of the nucleocapsid into the cytoplasm.</text>
</comment>
<feature type="region of interest" description="Immunosuppression" evidence="32">
    <location>
        <begin position="558"/>
        <end position="576"/>
    </location>
</feature>
<keyword evidence="7 32" id="KW-1168">Fusion of virus membrane with host membrane</keyword>
<keyword evidence="11 32" id="KW-0945">Host-virus interaction</keyword>
<dbReference type="FunFam" id="1.20.5.490:FF:000001">
    <property type="entry name" value="Envelope glycoprotein gp160"/>
    <property type="match status" value="1"/>
</dbReference>
<feature type="region of interest" description="Fusion peptide" evidence="32">
    <location>
        <begin position="496"/>
        <end position="516"/>
    </location>
</feature>
<evidence type="ECO:0000256" key="4">
    <source>
        <dbReference type="ARBA" id="ARBA00004563"/>
    </source>
</evidence>
<evidence type="ECO:0000256" key="10">
    <source>
        <dbReference type="ARBA" id="ARBA00022570"/>
    </source>
</evidence>
<feature type="lipid moiety-binding region" description="S-palmitoyl cysteine; by host" evidence="32">
    <location>
        <position position="828"/>
    </location>
</feature>
<feature type="disulfide bond" evidence="32">
    <location>
        <begin position="232"/>
        <end position="243"/>
    </location>
</feature>
<comment type="miscellaneous">
    <text evidence="32">HIV-1 lineages are divided in three main groups, M (for Major), O (for Outlier), and N (for New, or Non-M, Non-O). The vast majority of strains found worldwide belong to the group M. Group O seems to be endemic to and largely confined to Cameroon and neighboring countries in West Central Africa, where these viruses represent a small minority of HIV-1 strains. The group N is represented by a limited number of isolates from Cameroonian persons. The group M is further subdivided in 9 clades or subtypes (A to D, F to H, J and K).</text>
</comment>
<evidence type="ECO:0000256" key="2">
    <source>
        <dbReference type="ARBA" id="ARBA00004433"/>
    </source>
</evidence>
<feature type="region of interest" description="MPER; binding to GalCer" evidence="32">
    <location>
        <begin position="646"/>
        <end position="667"/>
    </location>
</feature>
<keyword evidence="26 32" id="KW-0564">Palmitate</keyword>
<evidence type="ECO:0000259" key="35">
    <source>
        <dbReference type="Pfam" id="PF00516"/>
    </source>
</evidence>
<dbReference type="Pfam" id="PF00517">
    <property type="entry name" value="GP41"/>
    <property type="match status" value="1"/>
</dbReference>
<comment type="domain">
    <text evidence="32">The YXXL motif is involved in determining the exact site of viral release at the surface of infected mononuclear cells and promotes endocytosis. YXXL and di-leucine endocytosis motifs interact directly or indirectly with the clathrin adapter complexes, opperate independently, and their activities are not additive.</text>
</comment>
<feature type="topological domain" description="Cytoplasmic" evidence="32">
    <location>
        <begin position="690"/>
        <end position="847"/>
    </location>
</feature>
<evidence type="ECO:0000256" key="9">
    <source>
        <dbReference type="ARBA" id="ARBA00022511"/>
    </source>
</evidence>
<evidence type="ECO:0000256" key="29">
    <source>
        <dbReference type="ARBA" id="ARBA00023280"/>
    </source>
</evidence>
<keyword evidence="21 32" id="KW-1164">Virus endocytosis by host</keyword>
<keyword evidence="23 32" id="KW-1039">Host endosome</keyword>
<keyword evidence="27 32" id="KW-1015">Disulfide bond</keyword>
<dbReference type="GO" id="GO:0020002">
    <property type="term" value="C:host cell plasma membrane"/>
    <property type="evidence" value="ECO:0007669"/>
    <property type="project" value="UniProtKB-SubCell"/>
</dbReference>
<proteinExistence type="inferred from homology"/>
<evidence type="ECO:0000256" key="27">
    <source>
        <dbReference type="ARBA" id="ARBA00023157"/>
    </source>
</evidence>
<evidence type="ECO:0000256" key="16">
    <source>
        <dbReference type="ARBA" id="ARBA00022729"/>
    </source>
</evidence>
<evidence type="ECO:0000256" key="14">
    <source>
        <dbReference type="ARBA" id="ARBA00022692"/>
    </source>
</evidence>
<feature type="chain" id="PRO_5023276900" description="Envelope glycoprotein gp160" evidence="32">
    <location>
        <begin position="32"/>
        <end position="847"/>
    </location>
</feature>
<dbReference type="Pfam" id="PF00516">
    <property type="entry name" value="GP120"/>
    <property type="match status" value="2"/>
</dbReference>
<evidence type="ECO:0000256" key="28">
    <source>
        <dbReference type="ARBA" id="ARBA00023180"/>
    </source>
</evidence>
<feature type="short sequence motif" description="Di-leucine internalization motif" evidence="32">
    <location>
        <begin position="846"/>
        <end position="847"/>
    </location>
</feature>
<evidence type="ECO:0000256" key="21">
    <source>
        <dbReference type="ARBA" id="ARBA00022890"/>
    </source>
</evidence>
<dbReference type="FunFam" id="2.170.40.20:FF:000004">
    <property type="entry name" value="Envelope glycoprotein gp160"/>
    <property type="match status" value="1"/>
</dbReference>
<feature type="region of interest" description="CD4-binding loop" evidence="32">
    <location>
        <begin position="362"/>
        <end position="372"/>
    </location>
</feature>
<feature type="coiled-coil region" evidence="32">
    <location>
        <begin position="617"/>
        <end position="651"/>
    </location>
</feature>
<keyword evidence="18 32" id="KW-0946">Virion</keyword>
<keyword evidence="30 32" id="KW-0449">Lipoprotein</keyword>
<keyword evidence="20 32" id="KW-0261">Viral envelope protein</keyword>
<feature type="domain" description="Human immunodeficiency virus 1 envelope glycoprotein Gp120" evidence="35">
    <location>
        <begin position="33"/>
        <end position="135"/>
    </location>
</feature>
<dbReference type="InterPro" id="IPR036377">
    <property type="entry name" value="Gp120_core_sf"/>
</dbReference>
<dbReference type="InterPro" id="IPR037527">
    <property type="entry name" value="Gp160"/>
</dbReference>
<evidence type="ECO:0000256" key="26">
    <source>
        <dbReference type="ARBA" id="ARBA00023139"/>
    </source>
</evidence>
<evidence type="ECO:0000313" key="37">
    <source>
        <dbReference type="EMBL" id="ABN43161.1"/>
    </source>
</evidence>
<comment type="miscellaneous">
    <text evidence="32">Inhibitors targeting HIV-1 viral envelope proteins are used as antiretroviral drugs. Attachment of virions to the cell surface via non-specific interactions and CD4 binding can be blocked by inhibitors that include cyanovirin-N, cyclotriazadisulfonamide analogs, PRO 2000, TNX 355 and PRO 542. In addition, BMS 806 can block CD4-induced conformational changes. Env interactions with the coreceptor molecules can be targeted by CCR5 antagonists including SCH-D, maraviroc (UK 427857) and aplaviroc (GW 873140), and the CXCR4 antagonist AMD 070. Fusion of viral and cellular membranes can be inhibited by peptides such as enfuvirtide and tifuvirtide (T 1249). Resistance to inhibitors associated with mutations in Env are observed. Most of the time, single mutations confer only a modest reduction in drug susceptibility. Combination of several mutations is usually required to develop a high-level drug resistance.</text>
</comment>
<feature type="transmembrane region" description="Helical" evidence="33">
    <location>
        <begin position="496"/>
        <end position="519"/>
    </location>
</feature>
<comment type="subcellular location">
    <molecule>Surface protein gp120</molecule>
    <subcellularLocation>
        <location evidence="32">Virion membrane</location>
        <topology evidence="32">Peripheral membrane protein</topology>
    </subcellularLocation>
    <subcellularLocation>
        <location evidence="32">Host cell membrane</location>
        <topology evidence="32">Peripheral membrane protein</topology>
    </subcellularLocation>
    <subcellularLocation>
        <location evidence="32">Host endosome membrane</location>
        <topology evidence="32">Single-pass type I membrane protein</topology>
    </subcellularLocation>
    <text evidence="32">The surface protein is not anchored to the viral envelope, but associates with the extravirion surface through its binding to TM. It is probably concentrated at the site of budding and incorporated into the virions possibly by contacts between the cytoplasmic tail of Env and the N-terminus of Gag.</text>
</comment>
<dbReference type="GO" id="GO:1903911">
    <property type="term" value="P:positive regulation of receptor clustering"/>
    <property type="evidence" value="ECO:0007669"/>
    <property type="project" value="UniProtKB-UniRule"/>
</dbReference>
<dbReference type="GO" id="GO:0005198">
    <property type="term" value="F:structural molecule activity"/>
    <property type="evidence" value="ECO:0007669"/>
    <property type="project" value="UniProtKB-UniRule"/>
</dbReference>
<dbReference type="EMBL" id="EF367221">
    <property type="protein sequence ID" value="ABN43161.1"/>
    <property type="molecule type" value="Genomic_RNA"/>
</dbReference>
<dbReference type="GO" id="GO:0044175">
    <property type="term" value="C:host cell endosome membrane"/>
    <property type="evidence" value="ECO:0007669"/>
    <property type="project" value="UniProtKB-SubCell"/>
</dbReference>
<dbReference type="SUPFAM" id="SSF56502">
    <property type="entry name" value="gp120 core"/>
    <property type="match status" value="2"/>
</dbReference>
<comment type="PTM">
    <text evidence="32">Palmitoylation of the transmembrane protein and of Env polyprotein (prior to its proteolytic cleavage) is essential for their association with host cell membrane lipid rafts. Palmitoylation is therefore required for envelope trafficking to classical lipid rafts, but not for viral replication.</text>
</comment>
<evidence type="ECO:0000256" key="8">
    <source>
        <dbReference type="ARBA" id="ARBA00022510"/>
    </source>
</evidence>
<evidence type="ECO:0000256" key="24">
    <source>
        <dbReference type="ARBA" id="ARBA00023054"/>
    </source>
</evidence>
<feature type="region of interest" description="Disordered" evidence="34">
    <location>
        <begin position="704"/>
        <end position="725"/>
    </location>
</feature>
<evidence type="ECO:0000256" key="31">
    <source>
        <dbReference type="ARBA" id="ARBA00023296"/>
    </source>
</evidence>
<dbReference type="GO" id="GO:0019064">
    <property type="term" value="P:fusion of virus membrane with host plasma membrane"/>
    <property type="evidence" value="ECO:0007669"/>
    <property type="project" value="UniProtKB-UniRule"/>
</dbReference>
<comment type="domain">
    <text evidence="32">The membrane proximal external region (MPER) present in gp41 is a tryptophan-rich region recognized by the antibodies 2F5, Z13, and 4E10. MPER seems to play a role in fusion.</text>
</comment>
<evidence type="ECO:0000256" key="5">
    <source>
        <dbReference type="ARBA" id="ARBA00004578"/>
    </source>
</evidence>
<keyword evidence="29 32" id="KW-0899">Viral immunoevasion</keyword>
<comment type="domain">
    <text evidence="32 33">The 17 amino acids long immunosuppressive region is present in many retroviral envelope proteins. Synthetic peptides derived from this relatively conserved sequence inhibit immune function in vitro and in vivo.</text>
</comment>
<feature type="short sequence motif" description="YXXL motif; contains endocytosis signal" evidence="32">
    <location>
        <begin position="696"/>
        <end position="699"/>
    </location>
</feature>
<dbReference type="GO" id="GO:0019062">
    <property type="term" value="P:virion attachment to host cell"/>
    <property type="evidence" value="ECO:0007669"/>
    <property type="project" value="UniProtKB-UniRule"/>
</dbReference>
<keyword evidence="17 32" id="KW-1161">Viral attachment to host cell</keyword>
<feature type="disulfide bond" evidence="32">
    <location>
        <begin position="582"/>
        <end position="588"/>
    </location>
</feature>
<evidence type="ECO:0000256" key="32">
    <source>
        <dbReference type="HAMAP-Rule" id="MF_04083"/>
    </source>
</evidence>
<keyword evidence="8 32" id="KW-1170">Fusion of virus membrane with host endosomal membrane</keyword>
<evidence type="ECO:0000256" key="6">
    <source>
        <dbReference type="ARBA" id="ARBA00004650"/>
    </source>
</evidence>
<evidence type="ECO:0000256" key="19">
    <source>
        <dbReference type="ARBA" id="ARBA00022870"/>
    </source>
</evidence>
<dbReference type="FunFam" id="1.10.287.210:FF:000001">
    <property type="entry name" value="Envelope glycoprotein gp160"/>
    <property type="match status" value="1"/>
</dbReference>
<sequence>MRVKGIQKNWQHLWKWGTLILGLVIICNASDNLWVTVYYGVPVWEDADTTLFCASDAKAYSTESHNIWATHACVPTDPNPQEIPLENITENFNMWKNNMVEQMHEDIISLWDESLKPCVKLTPLCVTLNCNNVDCTKKNCTKENNNSTITGYNGEIKNCSFNITTELRNKKKTEYALFYKLDVVAIDDKSSNSTYRLINCNVSTIKQACPKVTFDPIPIHYCAPAGFAILKCRDKNFNGTGPCKNVSTVQCTQGIKPVVSTQLLLNGSLAEEEIIIRSENITDNAKIIIVQLNKSVEITCTRPNNNTRKSISFGPGYTTGDIIGDIRQAHCNVSRENWNEMLRNVTTKLKEIFHKNITFNSPAGGDLEITAHSFNCRGEFFYCNTSNLFRNNSKGDPTITLPCRIKQIVRMWQRVGQAMYAPPIAGKIICKSNITGLLLTRDGGNNNTNETFRPGGGDMRDNWRSELYKYKVVRIKPLGVAPTRARRRVVGRKKRAVGLGAVFLGFLGAAGSTMGAASITLTVQVKKLLFGIVQQQSNLLRAIEAQQHLLQLTVWGIKQLQARVLAVERYLKDQQLLGIWGCSGKLICPTNVPWNASWSNKSYDEIWNNMTWIEWERGINNYTSQIYNLLEESQNQQEKNEQDLLALDQWASLWNWFDISKWLWYIRIFIMIVGGLIGLRIVFAVLSIVNRVRQGYSPLSFQTLTHHQREPDRPEGIEEGGGEQGRDRSIRLVSGFLALAWDDLRSLCLFSYRRLRDFILIAARTAELLGRSILKGLRLGWEGLKYLWNLLLYWGQELKNSAIKLVDTLAIAVGNWTDRVIEVVQRTCRALLNIPRRIRQGLERALL</sequence>
<keyword evidence="22 32" id="KW-1133">Transmembrane helix</keyword>
<evidence type="ECO:0000256" key="22">
    <source>
        <dbReference type="ARBA" id="ARBA00022989"/>
    </source>
</evidence>
<comment type="subcellular location">
    <subcellularLocation>
        <location evidence="3">Host cell membrane</location>
        <topology evidence="3">Peripheral membrane protein</topology>
    </subcellularLocation>
    <subcellularLocation>
        <location evidence="1">Host cell membrane</location>
        <topology evidence="1">Single-pass type I membrane protein</topology>
    </subcellularLocation>
    <subcellularLocation>
        <location evidence="2">Host endosome membrane</location>
        <topology evidence="2">Peripheral membrane protein</topology>
    </subcellularLocation>
    <subcellularLocation>
        <location evidence="5">Host endosome membrane</location>
        <topology evidence="5">Single-pass type I membrane protein</topology>
    </subcellularLocation>
    <subcellularLocation>
        <location evidence="6">Virion membrane</location>
        <topology evidence="6">Peripheral membrane protein</topology>
    </subcellularLocation>
    <subcellularLocation>
        <location evidence="4">Virion membrane</location>
        <topology evidence="4">Single-pass type I membrane protein</topology>
    </subcellularLocation>
</comment>
<dbReference type="FunFam" id="2.170.40.20:FF:000003">
    <property type="entry name" value="Envelope glycoprotein gp160"/>
    <property type="match status" value="1"/>
</dbReference>
<comment type="similarity">
    <text evidence="32">Belongs to the HIV-1 env protein family.</text>
</comment>
<dbReference type="HAMAP" id="MF_04083">
    <property type="entry name" value="HIV_ENV"/>
    <property type="match status" value="1"/>
</dbReference>
<reference evidence="37" key="1">
    <citation type="journal article" date="2007" name="J. Virol.">
        <title>Reduced maximal inhibition in phenotypic susceptibility assays indicates that viral strains resistant to the CCR5 antagonist maraviroc utilize inhibitor-bound receptor for entry.</title>
        <authorList>
            <person name="Westby M."/>
            <person name="Smith-Burchnell C."/>
            <person name="Mori J."/>
            <person name="Lewis M."/>
            <person name="Mosley M."/>
            <person name="Stockdale M."/>
            <person name="Dorr P."/>
            <person name="Ciaramella G."/>
            <person name="Perros M."/>
        </authorList>
    </citation>
    <scope>NUCLEOTIDE SEQUENCE</scope>
    <source>
        <strain evidence="37">RU570_maraviroc_passage_18</strain>
    </source>
</reference>
<dbReference type="GO" id="GO:0019031">
    <property type="term" value="C:viral envelope"/>
    <property type="evidence" value="ECO:0007669"/>
    <property type="project" value="UniProtKB-KW"/>
</dbReference>
<keyword evidence="14 32" id="KW-0812">Transmembrane</keyword>